<dbReference type="InterPro" id="IPR050604">
    <property type="entry name" value="PDZ-LIM_domain"/>
</dbReference>
<reference evidence="5 6" key="1">
    <citation type="journal article" date="2024" name="BMC Genomics">
        <title>De novo assembly and annotation of Popillia japonica's genome with initial clues to its potential as an invasive pest.</title>
        <authorList>
            <person name="Cucini C."/>
            <person name="Boschi S."/>
            <person name="Funari R."/>
            <person name="Cardaioli E."/>
            <person name="Iannotti N."/>
            <person name="Marturano G."/>
            <person name="Paoli F."/>
            <person name="Bruttini M."/>
            <person name="Carapelli A."/>
            <person name="Frati F."/>
            <person name="Nardi F."/>
        </authorList>
    </citation>
    <scope>NUCLEOTIDE SEQUENCE [LARGE SCALE GENOMIC DNA]</scope>
    <source>
        <strain evidence="5">DMR45628</strain>
    </source>
</reference>
<name>A0AAW1LTD1_POPJA</name>
<sequence length="237" mass="26334">MAIELHLQKTTKAPWGFTLAGGVEYEVPLTVIKVAENSIAENAGMQAGDVVVRINDIPVSGLTHPEAHDILLAANDDFIMAVRRGDLAHLPPRLLLYETSVENAEDVACAEKGLASKKIDNDLNITDEEIVNIIGEQVQFSSQKSAVKNSIEMRQVEESRIVKEIEKHIVETKEVSTIQKQSEVSKLILSGELDQKSEKKWSTFLQKPKNPKPKPKEANVEQKVFQIIVSLFCVKNL</sequence>
<feature type="domain" description="PDZ" evidence="4">
    <location>
        <begin position="4"/>
        <end position="86"/>
    </location>
</feature>
<keyword evidence="2" id="KW-0963">Cytoplasm</keyword>
<dbReference type="InterPro" id="IPR001478">
    <property type="entry name" value="PDZ"/>
</dbReference>
<keyword evidence="3" id="KW-0479">Metal-binding</keyword>
<dbReference type="FunFam" id="2.30.42.10:FF:000055">
    <property type="entry name" value="PDZ and LIM domain protein 3"/>
    <property type="match status" value="1"/>
</dbReference>
<organism evidence="5 6">
    <name type="scientific">Popillia japonica</name>
    <name type="common">Japanese beetle</name>
    <dbReference type="NCBI Taxonomy" id="7064"/>
    <lineage>
        <taxon>Eukaryota</taxon>
        <taxon>Metazoa</taxon>
        <taxon>Ecdysozoa</taxon>
        <taxon>Arthropoda</taxon>
        <taxon>Hexapoda</taxon>
        <taxon>Insecta</taxon>
        <taxon>Pterygota</taxon>
        <taxon>Neoptera</taxon>
        <taxon>Endopterygota</taxon>
        <taxon>Coleoptera</taxon>
        <taxon>Polyphaga</taxon>
        <taxon>Scarabaeiformia</taxon>
        <taxon>Scarabaeidae</taxon>
        <taxon>Rutelinae</taxon>
        <taxon>Popillia</taxon>
    </lineage>
</organism>
<dbReference type="PROSITE" id="PS50106">
    <property type="entry name" value="PDZ"/>
    <property type="match status" value="1"/>
</dbReference>
<evidence type="ECO:0000313" key="6">
    <source>
        <dbReference type="Proteomes" id="UP001458880"/>
    </source>
</evidence>
<proteinExistence type="predicted"/>
<evidence type="ECO:0000256" key="1">
    <source>
        <dbReference type="ARBA" id="ARBA00004496"/>
    </source>
</evidence>
<dbReference type="GO" id="GO:0001725">
    <property type="term" value="C:stress fiber"/>
    <property type="evidence" value="ECO:0007669"/>
    <property type="project" value="TreeGrafter"/>
</dbReference>
<keyword evidence="6" id="KW-1185">Reference proteome</keyword>
<dbReference type="SMART" id="SM00228">
    <property type="entry name" value="PDZ"/>
    <property type="match status" value="1"/>
</dbReference>
<comment type="caution">
    <text evidence="5">The sequence shown here is derived from an EMBL/GenBank/DDBJ whole genome shotgun (WGS) entry which is preliminary data.</text>
</comment>
<accession>A0AAW1LTD1</accession>
<dbReference type="GO" id="GO:0061061">
    <property type="term" value="P:muscle structure development"/>
    <property type="evidence" value="ECO:0007669"/>
    <property type="project" value="TreeGrafter"/>
</dbReference>
<dbReference type="InterPro" id="IPR036034">
    <property type="entry name" value="PDZ_sf"/>
</dbReference>
<dbReference type="SUPFAM" id="SSF50156">
    <property type="entry name" value="PDZ domain-like"/>
    <property type="match status" value="1"/>
</dbReference>
<dbReference type="PANTHER" id="PTHR24214:SF38">
    <property type="entry name" value="PDZ AND LIM DOMAIN PROTEIN ZASP-RELATED"/>
    <property type="match status" value="1"/>
</dbReference>
<comment type="subcellular location">
    <subcellularLocation>
        <location evidence="1">Cytoplasm</location>
    </subcellularLocation>
</comment>
<dbReference type="GO" id="GO:0030036">
    <property type="term" value="P:actin cytoskeleton organization"/>
    <property type="evidence" value="ECO:0007669"/>
    <property type="project" value="TreeGrafter"/>
</dbReference>
<dbReference type="Gene3D" id="2.30.42.10">
    <property type="match status" value="1"/>
</dbReference>
<dbReference type="Pfam" id="PF00595">
    <property type="entry name" value="PDZ"/>
    <property type="match status" value="1"/>
</dbReference>
<evidence type="ECO:0000256" key="2">
    <source>
        <dbReference type="ARBA" id="ARBA00022490"/>
    </source>
</evidence>
<dbReference type="GO" id="GO:0005912">
    <property type="term" value="C:adherens junction"/>
    <property type="evidence" value="ECO:0007669"/>
    <property type="project" value="TreeGrafter"/>
</dbReference>
<dbReference type="GO" id="GO:0030018">
    <property type="term" value="C:Z disc"/>
    <property type="evidence" value="ECO:0007669"/>
    <property type="project" value="TreeGrafter"/>
</dbReference>
<keyword evidence="3" id="KW-0440">LIM domain</keyword>
<keyword evidence="3" id="KW-0862">Zinc</keyword>
<evidence type="ECO:0000313" key="5">
    <source>
        <dbReference type="EMBL" id="KAK9737589.1"/>
    </source>
</evidence>
<gene>
    <name evidence="5" type="ORF">QE152_g10587</name>
</gene>
<protein>
    <submittedName>
        <fullName evidence="5">PDZ domain</fullName>
    </submittedName>
</protein>
<dbReference type="EMBL" id="JASPKY010000098">
    <property type="protein sequence ID" value="KAK9737589.1"/>
    <property type="molecule type" value="Genomic_DNA"/>
</dbReference>
<dbReference type="PANTHER" id="PTHR24214">
    <property type="entry name" value="PDZ AND LIM DOMAIN PROTEIN ZASP"/>
    <property type="match status" value="1"/>
</dbReference>
<dbReference type="AlphaFoldDB" id="A0AAW1LTD1"/>
<dbReference type="GO" id="GO:0051371">
    <property type="term" value="F:muscle alpha-actinin binding"/>
    <property type="evidence" value="ECO:0007669"/>
    <property type="project" value="TreeGrafter"/>
</dbReference>
<dbReference type="Proteomes" id="UP001458880">
    <property type="component" value="Unassembled WGS sequence"/>
</dbReference>
<dbReference type="GO" id="GO:0003779">
    <property type="term" value="F:actin binding"/>
    <property type="evidence" value="ECO:0007669"/>
    <property type="project" value="TreeGrafter"/>
</dbReference>
<dbReference type="GO" id="GO:0031941">
    <property type="term" value="C:filamentous actin"/>
    <property type="evidence" value="ECO:0007669"/>
    <property type="project" value="TreeGrafter"/>
</dbReference>
<evidence type="ECO:0000259" key="4">
    <source>
        <dbReference type="PROSITE" id="PS50106"/>
    </source>
</evidence>
<evidence type="ECO:0000256" key="3">
    <source>
        <dbReference type="ARBA" id="ARBA00023038"/>
    </source>
</evidence>